<keyword evidence="7 12" id="KW-0472">Membrane</keyword>
<dbReference type="InterPro" id="IPR051874">
    <property type="entry name" value="Ig-like_domain-LISCH7"/>
</dbReference>
<feature type="compositionally biased region" description="Basic and acidic residues" evidence="11">
    <location>
        <begin position="503"/>
        <end position="516"/>
    </location>
</feature>
<dbReference type="GO" id="GO:0012505">
    <property type="term" value="C:endomembrane system"/>
    <property type="evidence" value="ECO:0007669"/>
    <property type="project" value="UniProtKB-SubCell"/>
</dbReference>
<keyword evidence="3" id="KW-0796">Tight junction</keyword>
<evidence type="ECO:0000256" key="2">
    <source>
        <dbReference type="ARBA" id="ARBA00009491"/>
    </source>
</evidence>
<feature type="region of interest" description="Disordered" evidence="11">
    <location>
        <begin position="362"/>
        <end position="489"/>
    </location>
</feature>
<feature type="compositionally biased region" description="Basic and acidic residues" evidence="11">
    <location>
        <begin position="1061"/>
        <end position="1073"/>
    </location>
</feature>
<dbReference type="EMBL" id="JAROKS010000013">
    <property type="protein sequence ID" value="KAK1797834.1"/>
    <property type="molecule type" value="Genomic_DNA"/>
</dbReference>
<proteinExistence type="inferred from homology"/>
<feature type="domain" description="Immunoglobulin" evidence="13">
    <location>
        <begin position="646"/>
        <end position="797"/>
    </location>
</feature>
<evidence type="ECO:0000256" key="8">
    <source>
        <dbReference type="ARBA" id="ARBA00023157"/>
    </source>
</evidence>
<dbReference type="Pfam" id="PF05624">
    <property type="entry name" value="LSR"/>
    <property type="match status" value="2"/>
</dbReference>
<evidence type="ECO:0000256" key="6">
    <source>
        <dbReference type="ARBA" id="ARBA00022989"/>
    </source>
</evidence>
<evidence type="ECO:0000256" key="11">
    <source>
        <dbReference type="SAM" id="MobiDB-lite"/>
    </source>
</evidence>
<feature type="non-terminal residue" evidence="14">
    <location>
        <position position="1"/>
    </location>
</feature>
<feature type="region of interest" description="Disordered" evidence="11">
    <location>
        <begin position="1106"/>
        <end position="1175"/>
    </location>
</feature>
<dbReference type="InterPro" id="IPR008664">
    <property type="entry name" value="LISCH7"/>
</dbReference>
<feature type="compositionally biased region" description="Polar residues" evidence="11">
    <location>
        <begin position="573"/>
        <end position="586"/>
    </location>
</feature>
<accession>A0AAD8ZE91</accession>
<gene>
    <name evidence="14" type="ORF">P4O66_008183</name>
</gene>
<feature type="compositionally biased region" description="Basic and acidic residues" evidence="11">
    <location>
        <begin position="380"/>
        <end position="407"/>
    </location>
</feature>
<comment type="caution">
    <text evidence="14">The sequence shown here is derived from an EMBL/GenBank/DDBJ whole genome shotgun (WGS) entry which is preliminary data.</text>
</comment>
<keyword evidence="9" id="KW-0393">Immunoglobulin domain</keyword>
<name>A0AAD8ZE91_9TELE</name>
<dbReference type="GO" id="GO:0016020">
    <property type="term" value="C:membrane"/>
    <property type="evidence" value="ECO:0007669"/>
    <property type="project" value="TreeGrafter"/>
</dbReference>
<dbReference type="GO" id="GO:0031016">
    <property type="term" value="P:pancreas development"/>
    <property type="evidence" value="ECO:0007669"/>
    <property type="project" value="TreeGrafter"/>
</dbReference>
<reference evidence="14" key="1">
    <citation type="submission" date="2023-03" db="EMBL/GenBank/DDBJ databases">
        <title>Electrophorus voltai genome.</title>
        <authorList>
            <person name="Bian C."/>
        </authorList>
    </citation>
    <scope>NUCLEOTIDE SEQUENCE</scope>
    <source>
        <strain evidence="14">CB-2022</strain>
        <tissue evidence="14">Muscle</tissue>
    </source>
</reference>
<dbReference type="Proteomes" id="UP001239994">
    <property type="component" value="Unassembled WGS sequence"/>
</dbReference>
<feature type="compositionally biased region" description="Basic and acidic residues" evidence="11">
    <location>
        <begin position="587"/>
        <end position="596"/>
    </location>
</feature>
<evidence type="ECO:0000313" key="15">
    <source>
        <dbReference type="Proteomes" id="UP001239994"/>
    </source>
</evidence>
<dbReference type="SUPFAM" id="SSF48726">
    <property type="entry name" value="Immunoglobulin"/>
    <property type="match status" value="2"/>
</dbReference>
<dbReference type="Gene3D" id="2.60.40.10">
    <property type="entry name" value="Immunoglobulins"/>
    <property type="match status" value="2"/>
</dbReference>
<comment type="similarity">
    <text evidence="2">Belongs to the immunoglobulin superfamily. LISCH7 family.</text>
</comment>
<feature type="region of interest" description="Disordered" evidence="11">
    <location>
        <begin position="569"/>
        <end position="596"/>
    </location>
</feature>
<feature type="compositionally biased region" description="Basic and acidic residues" evidence="11">
    <location>
        <begin position="1080"/>
        <end position="1094"/>
    </location>
</feature>
<dbReference type="AlphaFoldDB" id="A0AAD8ZE91"/>
<feature type="region of interest" description="Disordered" evidence="11">
    <location>
        <begin position="503"/>
        <end position="548"/>
    </location>
</feature>
<feature type="transmembrane region" description="Helical" evidence="12">
    <location>
        <begin position="183"/>
        <end position="202"/>
    </location>
</feature>
<sequence>LSCSGVQVMVRDEKKFAMLFSSVVLPCQYSTHSKQTPVVQWWYSSYCTDRTHDSFTFPETLGMKGSELGATAHLDCPDSSRTVRIVASRQGSSFTLAEHYKTRDISIINSKVSLCGYLNNFSYAELRIGELQWGDSGIYSCKVIIGDDVDGETEGQLELLVLGKTGVLDDVLPEFELEIMPEWVFVGCVVLAGLLFLLFIGVCWCQCCPHSCCCYVRCCCCPDTCCCPKHLYEAGKQANSGQPTQIAMYSPYYIPGVPIVPRAVPPIAEPTISAAPPSMESNMTGVRSGYRLQASQGQDVMKVVYYIERDLAQFRTAKGASHPSRSLSELSSLHEADVDFRQTYRQVQKKALQPIGDHEAESHICTAPTGPGLRPARYQSTRDEEQVSSRWNPRSEHLHRKAFDGRGRTGSLDELEEFARSYGPRAGRRVDPRGPQRDFEMELRPQDPRSTYRDRPHRFHDAADEWYQRSPPPSPRRRQDTGASERYAARSLSYDDTYLTSLLERKTRERGERGGWADEDSDTPSKDSSKNSRSASYRPEEDDPLPPYCEVERYRVEKGTERERYRTLENAAQPFSYTRPSHGTSRTLKERREDKEKPRKLPWVRLQSPEYPLCRSAWTLKAACIGPQRDAQELLAIQVTVPYNQRSTMLFASVILRCDYSTSANLQEVLVTWRYKSFCLDPVLQYYTTVYQAALTLGQNPANDCPDRQRTIRTVIQKNGNKEPILGAEYRERKITILNSKPRPGQKRWGTSQTLMPKADLVITEVMWWDNGVYFCSIDVAGDTIGDSDQEVELIVYNWLTVLLIIIGGLLLIILLGVCCCQCCPQRCCCYVRCPCCPKVCCCPEKDVMQHRMLRNAQKAMAPWVFGQPFYPNNDSRTSSQAHPLLYSGSFSEFPSKNNIPMGPMAVPSPQPIPPMAFPHDVQSPMLESVHGSERGTNPMLDFLERQVRAMDVGASLVSPLAQYPGVPLHALHPQAAPPPVQPEQPIQPLSRTVSFTRGPPSMLSALEEMGVHGVERRVIRLPPIVSRAPSLSSRRAPRDARGGNRLSSHSSSSSNRLSGRRNDSRRDPDSPHGRGILRGYRERSRTRMRSKGELVAEQELGCARQDRSYFPSPRQASWSSEEENGHKGAVRSRDRAWTEKPPSYSSIEIQPGHRGRTNGRYSDKSSRSGVSVVI</sequence>
<evidence type="ECO:0000256" key="1">
    <source>
        <dbReference type="ARBA" id="ARBA00004435"/>
    </source>
</evidence>
<evidence type="ECO:0000313" key="14">
    <source>
        <dbReference type="EMBL" id="KAK1797834.1"/>
    </source>
</evidence>
<protein>
    <recommendedName>
        <fullName evidence="13">Immunoglobulin domain-containing protein</fullName>
    </recommendedName>
</protein>
<evidence type="ECO:0000256" key="3">
    <source>
        <dbReference type="ARBA" id="ARBA00022427"/>
    </source>
</evidence>
<dbReference type="PANTHER" id="PTHR15923">
    <property type="entry name" value="TRANSMEMBRANE AND IMMUNOGLOBULIN DOMAIN-CONTAINING PROTEIN"/>
    <property type="match status" value="1"/>
</dbReference>
<feature type="domain" description="Immunoglobulin" evidence="13">
    <location>
        <begin position="12"/>
        <end position="162"/>
    </location>
</feature>
<dbReference type="PANTHER" id="PTHR15923:SF0">
    <property type="entry name" value="IMMUNOGLOBULIN-LIKE DOMAIN-CONTAINING RECEPTOR 2"/>
    <property type="match status" value="1"/>
</dbReference>
<evidence type="ECO:0000256" key="4">
    <source>
        <dbReference type="ARBA" id="ARBA00022692"/>
    </source>
</evidence>
<evidence type="ECO:0000259" key="13">
    <source>
        <dbReference type="SMART" id="SM00409"/>
    </source>
</evidence>
<feature type="compositionally biased region" description="Basic and acidic residues" evidence="11">
    <location>
        <begin position="428"/>
        <end position="467"/>
    </location>
</feature>
<dbReference type="InterPro" id="IPR013783">
    <property type="entry name" value="Ig-like_fold"/>
</dbReference>
<dbReference type="InterPro" id="IPR003599">
    <property type="entry name" value="Ig_sub"/>
</dbReference>
<evidence type="ECO:0000256" key="9">
    <source>
        <dbReference type="ARBA" id="ARBA00023319"/>
    </source>
</evidence>
<dbReference type="SMART" id="SM00409">
    <property type="entry name" value="IG"/>
    <property type="match status" value="2"/>
</dbReference>
<feature type="region of interest" description="Disordered" evidence="11">
    <location>
        <begin position="1030"/>
        <end position="1094"/>
    </location>
</feature>
<organism evidence="14 15">
    <name type="scientific">Electrophorus voltai</name>
    <dbReference type="NCBI Taxonomy" id="2609070"/>
    <lineage>
        <taxon>Eukaryota</taxon>
        <taxon>Metazoa</taxon>
        <taxon>Chordata</taxon>
        <taxon>Craniata</taxon>
        <taxon>Vertebrata</taxon>
        <taxon>Euteleostomi</taxon>
        <taxon>Actinopterygii</taxon>
        <taxon>Neopterygii</taxon>
        <taxon>Teleostei</taxon>
        <taxon>Ostariophysi</taxon>
        <taxon>Gymnotiformes</taxon>
        <taxon>Gymnotoidei</taxon>
        <taxon>Gymnotidae</taxon>
        <taxon>Electrophorus</taxon>
    </lineage>
</organism>
<keyword evidence="4 12" id="KW-0812">Transmembrane</keyword>
<evidence type="ECO:0000256" key="5">
    <source>
        <dbReference type="ARBA" id="ARBA00022949"/>
    </source>
</evidence>
<feature type="compositionally biased region" description="Low complexity" evidence="11">
    <location>
        <begin position="1044"/>
        <end position="1058"/>
    </location>
</feature>
<keyword evidence="6 12" id="KW-1133">Transmembrane helix</keyword>
<dbReference type="InterPro" id="IPR036179">
    <property type="entry name" value="Ig-like_dom_sf"/>
</dbReference>
<keyword evidence="8" id="KW-1015">Disulfide bond</keyword>
<dbReference type="GO" id="GO:0005923">
    <property type="term" value="C:bicellular tight junction"/>
    <property type="evidence" value="ECO:0007669"/>
    <property type="project" value="UniProtKB-SubCell"/>
</dbReference>
<comment type="subcellular location">
    <subcellularLocation>
        <location evidence="1">Cell junction</location>
        <location evidence="1">Tight junction</location>
    </subcellularLocation>
    <subcellularLocation>
        <location evidence="10">Endomembrane system</location>
        <topology evidence="10">Single-pass type I membrane protein</topology>
    </subcellularLocation>
</comment>
<evidence type="ECO:0000256" key="12">
    <source>
        <dbReference type="SAM" id="Phobius"/>
    </source>
</evidence>
<feature type="compositionally biased region" description="Basic and acidic residues" evidence="11">
    <location>
        <begin position="1124"/>
        <end position="1139"/>
    </location>
</feature>
<evidence type="ECO:0000256" key="7">
    <source>
        <dbReference type="ARBA" id="ARBA00023136"/>
    </source>
</evidence>
<evidence type="ECO:0000256" key="10">
    <source>
        <dbReference type="ARBA" id="ARBA00046288"/>
    </source>
</evidence>
<keyword evidence="5" id="KW-0965">Cell junction</keyword>
<feature type="transmembrane region" description="Helical" evidence="12">
    <location>
        <begin position="796"/>
        <end position="818"/>
    </location>
</feature>
<keyword evidence="15" id="KW-1185">Reference proteome</keyword>